<dbReference type="AlphaFoldDB" id="A8MBN3"/>
<keyword evidence="2" id="KW-1185">Reference proteome</keyword>
<protein>
    <recommendedName>
        <fullName evidence="3">Roadblock/LC7 family protein</fullName>
    </recommendedName>
</protein>
<sequence length="136" mass="15200">MEVSGLRSEINRLLQSELDDVDGIIAVALVSTNGLPLGFVQRGNLNISSVDLSLFSTLMTNVINRIRRINPDSWFINFKHRVVIINGDQYSVIIINNNDLSIIAVFENYVDINILTYRLINDLDLLSNLISGPLGK</sequence>
<organism evidence="1 2">
    <name type="scientific">Caldivirga maquilingensis (strain ATCC 700844 / DSM 13496 / JCM 10307 / IC-167)</name>
    <dbReference type="NCBI Taxonomy" id="397948"/>
    <lineage>
        <taxon>Archaea</taxon>
        <taxon>Thermoproteota</taxon>
        <taxon>Thermoprotei</taxon>
        <taxon>Thermoproteales</taxon>
        <taxon>Thermoproteaceae</taxon>
        <taxon>Caldivirga</taxon>
    </lineage>
</organism>
<reference evidence="1 2" key="1">
    <citation type="submission" date="2007-10" db="EMBL/GenBank/DDBJ databases">
        <title>Complete sequence of Caldivirga maquilingensis IC-167.</title>
        <authorList>
            <consortium name="US DOE Joint Genome Institute"/>
            <person name="Copeland A."/>
            <person name="Lucas S."/>
            <person name="Lapidus A."/>
            <person name="Barry K."/>
            <person name="Glavina del Rio T."/>
            <person name="Dalin E."/>
            <person name="Tice H."/>
            <person name="Pitluck S."/>
            <person name="Saunders E."/>
            <person name="Brettin T."/>
            <person name="Bruce D."/>
            <person name="Detter J.C."/>
            <person name="Han C."/>
            <person name="Schmutz J."/>
            <person name="Larimer F."/>
            <person name="Land M."/>
            <person name="Hauser L."/>
            <person name="Kyrpides N."/>
            <person name="Ivanova N."/>
            <person name="Biddle J.F."/>
            <person name="Zhang Z."/>
            <person name="Fitz-Gibbon S.T."/>
            <person name="Lowe T.M."/>
            <person name="Saltikov C."/>
            <person name="House C.H."/>
            <person name="Richardson P."/>
        </authorList>
    </citation>
    <scope>NUCLEOTIDE SEQUENCE [LARGE SCALE GENOMIC DNA]</scope>
    <source>
        <strain evidence="2">ATCC 700844 / DSM 13496 / JCM 10307 / IC-167</strain>
    </source>
</reference>
<dbReference type="SUPFAM" id="SSF103196">
    <property type="entry name" value="Roadblock/LC7 domain"/>
    <property type="match status" value="1"/>
</dbReference>
<dbReference type="GeneID" id="5709854"/>
<gene>
    <name evidence="1" type="ordered locus">Cmaq_1950</name>
</gene>
<dbReference type="HOGENOM" id="CLU_1870618_0_0_2"/>
<dbReference type="Proteomes" id="UP000001137">
    <property type="component" value="Chromosome"/>
</dbReference>
<dbReference type="eggNOG" id="arCOG02603">
    <property type="taxonomic scope" value="Archaea"/>
</dbReference>
<dbReference type="OrthoDB" id="385445at2157"/>
<dbReference type="KEGG" id="cma:Cmaq_1950"/>
<dbReference type="RefSeq" id="WP_012186985.1">
    <property type="nucleotide sequence ID" value="NC_009954.1"/>
</dbReference>
<evidence type="ECO:0000313" key="2">
    <source>
        <dbReference type="Proteomes" id="UP000001137"/>
    </source>
</evidence>
<evidence type="ECO:0008006" key="3">
    <source>
        <dbReference type="Google" id="ProtNLM"/>
    </source>
</evidence>
<proteinExistence type="predicted"/>
<evidence type="ECO:0000313" key="1">
    <source>
        <dbReference type="EMBL" id="ABW02766.1"/>
    </source>
</evidence>
<dbReference type="STRING" id="397948.Cmaq_1950"/>
<dbReference type="EMBL" id="CP000852">
    <property type="protein sequence ID" value="ABW02766.1"/>
    <property type="molecule type" value="Genomic_DNA"/>
</dbReference>
<accession>A8MBN3</accession>
<name>A8MBN3_CALMQ</name>